<dbReference type="InterPro" id="IPR015659">
    <property type="entry name" value="Proline_oxidase"/>
</dbReference>
<feature type="domain" description="Proline dehydrogenase" evidence="2">
    <location>
        <begin position="86"/>
        <end position="397"/>
    </location>
</feature>
<evidence type="ECO:0000259" key="2">
    <source>
        <dbReference type="Pfam" id="PF01619"/>
    </source>
</evidence>
<dbReference type="Pfam" id="PF01619">
    <property type="entry name" value="Pro_dh"/>
    <property type="match status" value="1"/>
</dbReference>
<evidence type="ECO:0000313" key="4">
    <source>
        <dbReference type="Proteomes" id="UP001210231"/>
    </source>
</evidence>
<keyword evidence="1" id="KW-0560">Oxidoreductase</keyword>
<accession>A0ABT4UMS8</accession>
<dbReference type="Proteomes" id="UP001210231">
    <property type="component" value="Unassembled WGS sequence"/>
</dbReference>
<dbReference type="RefSeq" id="WP_407031789.1">
    <property type="nucleotide sequence ID" value="NZ_JAQGEF010000013.1"/>
</dbReference>
<protein>
    <submittedName>
        <fullName evidence="3">Proline dehydrogenase family protein</fullName>
    </submittedName>
</protein>
<sequence length="413" mass="46266">MSVQVLSNVNVSFDNTEKAFKYKTDAELKEANFLFASMGYQWLVNIGSRLTPWALKVGLPIKGLIKKTVFKQFVGGETLEETIPVVKKLAEFGVGCILDYGVEGGNDGEIGFDHAADEFIKVINFAASQSSIPYMSIKVTGFARFGLLEKIDGTMAKESGSLIVKYNNTLLKLSAEEREEWARVESRMDKICTAAANKKIGVLVDAEETWIQDSVDALTCLAMDKYNKEVCIVFNTIQLYRHDRLAFLKLMHEAATERHFILGAKIVRGAYMEKERERASEQNYPSPIQPTKEATDVDYNAALTFCIEHIKNIDVIVASHNEYSNKLAIQLLNEKEIPLNHPHISFSQLYGMSDNITFNLAAAGAKVTKYLPFGPLDDVIPYLMRRAQENSSVSGQTGRELLLIKKEIKRRGI</sequence>
<evidence type="ECO:0000313" key="3">
    <source>
        <dbReference type="EMBL" id="MDA3615463.1"/>
    </source>
</evidence>
<dbReference type="InterPro" id="IPR002872">
    <property type="entry name" value="Proline_DH_dom"/>
</dbReference>
<dbReference type="InterPro" id="IPR029041">
    <property type="entry name" value="FAD-linked_oxidoreductase-like"/>
</dbReference>
<reference evidence="3 4" key="1">
    <citation type="submission" date="2022-12" db="EMBL/GenBank/DDBJ databases">
        <title>Chitinophagaceae gen. sp. nov., a new member of the family Chitinophagaceae, isolated from soil in a chemical factory.</title>
        <authorList>
            <person name="Ke Z."/>
        </authorList>
    </citation>
    <scope>NUCLEOTIDE SEQUENCE [LARGE SCALE GENOMIC DNA]</scope>
    <source>
        <strain evidence="3 4">LY-5</strain>
    </source>
</reference>
<proteinExistence type="predicted"/>
<dbReference type="SUPFAM" id="SSF51730">
    <property type="entry name" value="FAD-linked oxidoreductase"/>
    <property type="match status" value="1"/>
</dbReference>
<dbReference type="PANTHER" id="PTHR13914:SF0">
    <property type="entry name" value="PROLINE DEHYDROGENASE 1, MITOCHONDRIAL"/>
    <property type="match status" value="1"/>
</dbReference>
<name>A0ABT4UMS8_9BACT</name>
<gene>
    <name evidence="3" type="ORF">O3P16_11640</name>
</gene>
<keyword evidence="4" id="KW-1185">Reference proteome</keyword>
<organism evidence="3 4">
    <name type="scientific">Polluticaenibacter yanchengensis</name>
    <dbReference type="NCBI Taxonomy" id="3014562"/>
    <lineage>
        <taxon>Bacteria</taxon>
        <taxon>Pseudomonadati</taxon>
        <taxon>Bacteroidota</taxon>
        <taxon>Chitinophagia</taxon>
        <taxon>Chitinophagales</taxon>
        <taxon>Chitinophagaceae</taxon>
        <taxon>Polluticaenibacter</taxon>
    </lineage>
</organism>
<dbReference type="EMBL" id="JAQGEF010000013">
    <property type="protein sequence ID" value="MDA3615463.1"/>
    <property type="molecule type" value="Genomic_DNA"/>
</dbReference>
<comment type="caution">
    <text evidence="3">The sequence shown here is derived from an EMBL/GenBank/DDBJ whole genome shotgun (WGS) entry which is preliminary data.</text>
</comment>
<evidence type="ECO:0000256" key="1">
    <source>
        <dbReference type="ARBA" id="ARBA00023002"/>
    </source>
</evidence>
<dbReference type="Gene3D" id="3.20.20.220">
    <property type="match status" value="1"/>
</dbReference>
<dbReference type="PANTHER" id="PTHR13914">
    <property type="entry name" value="PROLINE OXIDASE"/>
    <property type="match status" value="1"/>
</dbReference>